<evidence type="ECO:0000259" key="1">
    <source>
        <dbReference type="Pfam" id="PF02627"/>
    </source>
</evidence>
<feature type="domain" description="Carboxymuconolactone decarboxylase-like" evidence="1">
    <location>
        <begin position="12"/>
        <end position="98"/>
    </location>
</feature>
<dbReference type="PANTHER" id="PTHR34846">
    <property type="entry name" value="4-CARBOXYMUCONOLACTONE DECARBOXYLASE FAMILY PROTEIN (AFU_ORTHOLOGUE AFUA_6G11590)"/>
    <property type="match status" value="1"/>
</dbReference>
<proteinExistence type="predicted"/>
<evidence type="ECO:0000313" key="2">
    <source>
        <dbReference type="EMBL" id="NKX54098.1"/>
    </source>
</evidence>
<evidence type="ECO:0000313" key="3">
    <source>
        <dbReference type="Proteomes" id="UP000544090"/>
    </source>
</evidence>
<dbReference type="Pfam" id="PF02627">
    <property type="entry name" value="CMD"/>
    <property type="match status" value="1"/>
</dbReference>
<dbReference type="Gene3D" id="1.20.1290.10">
    <property type="entry name" value="AhpD-like"/>
    <property type="match status" value="1"/>
</dbReference>
<dbReference type="GO" id="GO:0051920">
    <property type="term" value="F:peroxiredoxin activity"/>
    <property type="evidence" value="ECO:0007669"/>
    <property type="project" value="InterPro"/>
</dbReference>
<dbReference type="Proteomes" id="UP000544090">
    <property type="component" value="Unassembled WGS sequence"/>
</dbReference>
<gene>
    <name evidence="2" type="ORF">HGG74_05975</name>
</gene>
<dbReference type="AlphaFoldDB" id="A0A7X6K5Z6"/>
<accession>A0A7X6K5Z6</accession>
<organism evidence="2 3">
    <name type="scientific">Arthrobacter mobilis</name>
    <dbReference type="NCBI Taxonomy" id="2724944"/>
    <lineage>
        <taxon>Bacteria</taxon>
        <taxon>Bacillati</taxon>
        <taxon>Actinomycetota</taxon>
        <taxon>Actinomycetes</taxon>
        <taxon>Micrococcales</taxon>
        <taxon>Micrococcaceae</taxon>
        <taxon>Arthrobacter</taxon>
    </lineage>
</organism>
<protein>
    <submittedName>
        <fullName evidence="2">Carboxymuconolactone decarboxylase family protein</fullName>
    </submittedName>
</protein>
<dbReference type="NCBIfam" id="TIGR00778">
    <property type="entry name" value="ahpD_dom"/>
    <property type="match status" value="1"/>
</dbReference>
<dbReference type="SUPFAM" id="SSF69118">
    <property type="entry name" value="AhpD-like"/>
    <property type="match status" value="1"/>
</dbReference>
<dbReference type="InterPro" id="IPR004675">
    <property type="entry name" value="AhpD_core"/>
</dbReference>
<dbReference type="EMBL" id="JAAZSQ010000003">
    <property type="protein sequence ID" value="NKX54098.1"/>
    <property type="molecule type" value="Genomic_DNA"/>
</dbReference>
<dbReference type="InterPro" id="IPR029032">
    <property type="entry name" value="AhpD-like"/>
</dbReference>
<reference evidence="2 3" key="1">
    <citation type="submission" date="2020-04" db="EMBL/GenBank/DDBJ databases">
        <title>Arthrobacter sp. nov.</title>
        <authorList>
            <person name="Liu S."/>
        </authorList>
    </citation>
    <scope>NUCLEOTIDE SEQUENCE [LARGE SCALE GENOMIC DNA]</scope>
    <source>
        <strain evidence="2 3">E918</strain>
    </source>
</reference>
<comment type="caution">
    <text evidence="2">The sequence shown here is derived from an EMBL/GenBank/DDBJ whole genome shotgun (WGS) entry which is preliminary data.</text>
</comment>
<dbReference type="RefSeq" id="WP_168485414.1">
    <property type="nucleotide sequence ID" value="NZ_JAAZSQ010000003.1"/>
</dbReference>
<sequence length="152" mass="16549">MDTRANLSKQHPRAYQTLLDMNKAAAEAASASGIDPRLVELIKIRASQINNCAYCLRMHTRDALRLGEQAERLAILSAWRESSGYFSAVERASLALAEAVVRIDDGGLDDGLYARVAEFLTPSQIAAVSWVANAIGVFNRVAIASRYPVEPS</sequence>
<keyword evidence="3" id="KW-1185">Reference proteome</keyword>
<name>A0A7X6K5Z6_9MICC</name>
<dbReference type="PANTHER" id="PTHR34846:SF10">
    <property type="entry name" value="CYTOPLASMIC PROTEIN"/>
    <property type="match status" value="1"/>
</dbReference>
<dbReference type="InterPro" id="IPR003779">
    <property type="entry name" value="CMD-like"/>
</dbReference>